<evidence type="ECO:0000256" key="1">
    <source>
        <dbReference type="SAM" id="Phobius"/>
    </source>
</evidence>
<dbReference type="AlphaFoldDB" id="A0A7R9KS16"/>
<dbReference type="OrthoDB" id="537032at2759"/>
<proteinExistence type="predicted"/>
<feature type="transmembrane region" description="Helical" evidence="1">
    <location>
        <begin position="117"/>
        <end position="136"/>
    </location>
</feature>
<keyword evidence="1" id="KW-1133">Transmembrane helix</keyword>
<keyword evidence="3" id="KW-1185">Reference proteome</keyword>
<dbReference type="EMBL" id="CAJPIZ010005544">
    <property type="protein sequence ID" value="CAG2108706.1"/>
    <property type="molecule type" value="Genomic_DNA"/>
</dbReference>
<organism evidence="2">
    <name type="scientific">Medioppia subpectinata</name>
    <dbReference type="NCBI Taxonomy" id="1979941"/>
    <lineage>
        <taxon>Eukaryota</taxon>
        <taxon>Metazoa</taxon>
        <taxon>Ecdysozoa</taxon>
        <taxon>Arthropoda</taxon>
        <taxon>Chelicerata</taxon>
        <taxon>Arachnida</taxon>
        <taxon>Acari</taxon>
        <taxon>Acariformes</taxon>
        <taxon>Sarcoptiformes</taxon>
        <taxon>Oribatida</taxon>
        <taxon>Brachypylina</taxon>
        <taxon>Oppioidea</taxon>
        <taxon>Oppiidae</taxon>
        <taxon>Medioppia</taxon>
    </lineage>
</organism>
<sequence>MSSPSSLPTMSSAVNSPPIVANVEMSGETPGFVQFFADSYRYFGDNIVALKDYKMNEFQKDIKFCFERITLWDVSVIIALTIVWTLGRFLVTKHIFKPIACYYALCKPDAEKMPESAWKFFFYLSTWSSMAYIILIKKKASYF</sequence>
<dbReference type="EMBL" id="OC860119">
    <property type="protein sequence ID" value="CAD7628276.1"/>
    <property type="molecule type" value="Genomic_DNA"/>
</dbReference>
<reference evidence="2" key="1">
    <citation type="submission" date="2020-11" db="EMBL/GenBank/DDBJ databases">
        <authorList>
            <person name="Tran Van P."/>
        </authorList>
    </citation>
    <scope>NUCLEOTIDE SEQUENCE</scope>
</reference>
<evidence type="ECO:0000313" key="2">
    <source>
        <dbReference type="EMBL" id="CAD7628276.1"/>
    </source>
</evidence>
<name>A0A7R9KS16_9ACAR</name>
<gene>
    <name evidence="2" type="ORF">OSB1V03_LOCUS8698</name>
</gene>
<evidence type="ECO:0000313" key="3">
    <source>
        <dbReference type="Proteomes" id="UP000759131"/>
    </source>
</evidence>
<keyword evidence="1" id="KW-0472">Membrane</keyword>
<accession>A0A7R9KS16</accession>
<feature type="non-terminal residue" evidence="2">
    <location>
        <position position="1"/>
    </location>
</feature>
<protein>
    <submittedName>
        <fullName evidence="2">Uncharacterized protein</fullName>
    </submittedName>
</protein>
<dbReference type="Proteomes" id="UP000759131">
    <property type="component" value="Unassembled WGS sequence"/>
</dbReference>
<feature type="transmembrane region" description="Helical" evidence="1">
    <location>
        <begin position="69"/>
        <end position="87"/>
    </location>
</feature>
<keyword evidence="1" id="KW-0812">Transmembrane</keyword>